<dbReference type="EMBL" id="JAYGJQ010000002">
    <property type="protein sequence ID" value="MEA9358006.1"/>
    <property type="molecule type" value="Genomic_DNA"/>
</dbReference>
<protein>
    <submittedName>
        <fullName evidence="2">Uncharacterized protein</fullName>
    </submittedName>
</protein>
<sequence>MKYLFLFLISTNVMAADADSNFYNLCKTTLQNNPKALPVCETIYQKFFVKNNTSDIVNIQPSDVGAPASPIDSKVQFFIFNDPNFVSGMAYCYFVYRNWITPSSVSPDTLAMSASGFSILNEEIPAYQKWLVSAVEGKKCKATVEKEAEVSVANLENALKGKVALIGLNPFALINSPDITSDSVMKEMTLTVNHERVHAYQVACPEFEKWSIKEWEKLPFATKNTYIKKYPSYTWSIPKVAGREYIAFLYENAPANVGEHITKCKF</sequence>
<keyword evidence="1" id="KW-0732">Signal</keyword>
<name>A0ABU5VYC9_9BACT</name>
<proteinExistence type="predicted"/>
<feature type="signal peptide" evidence="1">
    <location>
        <begin position="1"/>
        <end position="15"/>
    </location>
</feature>
<keyword evidence="3" id="KW-1185">Reference proteome</keyword>
<gene>
    <name evidence="2" type="ORF">SHI21_17370</name>
</gene>
<evidence type="ECO:0000313" key="3">
    <source>
        <dbReference type="Proteomes" id="UP001302274"/>
    </source>
</evidence>
<evidence type="ECO:0000313" key="2">
    <source>
        <dbReference type="EMBL" id="MEA9358006.1"/>
    </source>
</evidence>
<dbReference type="RefSeq" id="WP_323578227.1">
    <property type="nucleotide sequence ID" value="NZ_JAYGJQ010000002.1"/>
</dbReference>
<accession>A0ABU5VYC9</accession>
<comment type="caution">
    <text evidence="2">The sequence shown here is derived from an EMBL/GenBank/DDBJ whole genome shotgun (WGS) entry which is preliminary data.</text>
</comment>
<organism evidence="2 3">
    <name type="scientific">Bacteriovorax antarcticus</name>
    <dbReference type="NCBI Taxonomy" id="3088717"/>
    <lineage>
        <taxon>Bacteria</taxon>
        <taxon>Pseudomonadati</taxon>
        <taxon>Bdellovibrionota</taxon>
        <taxon>Bacteriovoracia</taxon>
        <taxon>Bacteriovoracales</taxon>
        <taxon>Bacteriovoracaceae</taxon>
        <taxon>Bacteriovorax</taxon>
    </lineage>
</organism>
<evidence type="ECO:0000256" key="1">
    <source>
        <dbReference type="SAM" id="SignalP"/>
    </source>
</evidence>
<dbReference type="Proteomes" id="UP001302274">
    <property type="component" value="Unassembled WGS sequence"/>
</dbReference>
<feature type="chain" id="PRO_5047416390" evidence="1">
    <location>
        <begin position="16"/>
        <end position="266"/>
    </location>
</feature>
<reference evidence="2 3" key="1">
    <citation type="submission" date="2023-11" db="EMBL/GenBank/DDBJ databases">
        <title>A Novel Polar Bacteriovorax (B. antarcticus) Isolated from the Biocrust in Antarctica.</title>
        <authorList>
            <person name="Mun W."/>
            <person name="Choi S.Y."/>
            <person name="Mitchell R.J."/>
        </authorList>
    </citation>
    <scope>NUCLEOTIDE SEQUENCE [LARGE SCALE GENOMIC DNA]</scope>
    <source>
        <strain evidence="2 3">PP10</strain>
    </source>
</reference>